<dbReference type="EMBL" id="JACMSC010000001">
    <property type="protein sequence ID" value="KAG6538354.1"/>
    <property type="molecule type" value="Genomic_DNA"/>
</dbReference>
<dbReference type="Proteomes" id="UP000734854">
    <property type="component" value="Unassembled WGS sequence"/>
</dbReference>
<sequence>MCAPSLCILPRHLLYLCSSLSSATHAMKLFGWLAGRRGEEDQPKAAMASSFRRLLLVGSWRKPKNKTVPVVLEMEDGTPVKIIKGAIRVKLALSKKEAAQLLAMYVRGQEELSDKLVGELDSTKSSSRSSGSSSGSWRPMLESIPEN</sequence>
<feature type="compositionally biased region" description="Low complexity" evidence="1">
    <location>
        <begin position="125"/>
        <end position="136"/>
    </location>
</feature>
<gene>
    <name evidence="2" type="ORF">ZIOFF_003469</name>
</gene>
<proteinExistence type="predicted"/>
<organism evidence="2 3">
    <name type="scientific">Zingiber officinale</name>
    <name type="common">Ginger</name>
    <name type="synonym">Amomum zingiber</name>
    <dbReference type="NCBI Taxonomy" id="94328"/>
    <lineage>
        <taxon>Eukaryota</taxon>
        <taxon>Viridiplantae</taxon>
        <taxon>Streptophyta</taxon>
        <taxon>Embryophyta</taxon>
        <taxon>Tracheophyta</taxon>
        <taxon>Spermatophyta</taxon>
        <taxon>Magnoliopsida</taxon>
        <taxon>Liliopsida</taxon>
        <taxon>Zingiberales</taxon>
        <taxon>Zingiberaceae</taxon>
        <taxon>Zingiber</taxon>
    </lineage>
</organism>
<evidence type="ECO:0000313" key="3">
    <source>
        <dbReference type="Proteomes" id="UP000734854"/>
    </source>
</evidence>
<reference evidence="2 3" key="1">
    <citation type="submission" date="2020-08" db="EMBL/GenBank/DDBJ databases">
        <title>Plant Genome Project.</title>
        <authorList>
            <person name="Zhang R.-G."/>
        </authorList>
    </citation>
    <scope>NUCLEOTIDE SEQUENCE [LARGE SCALE GENOMIC DNA]</scope>
    <source>
        <tissue evidence="2">Rhizome</tissue>
    </source>
</reference>
<accession>A0A8J5INS4</accession>
<feature type="region of interest" description="Disordered" evidence="1">
    <location>
        <begin position="117"/>
        <end position="147"/>
    </location>
</feature>
<name>A0A8J5INS4_ZINOF</name>
<protein>
    <submittedName>
        <fullName evidence="2">Uncharacterized protein</fullName>
    </submittedName>
</protein>
<keyword evidence="3" id="KW-1185">Reference proteome</keyword>
<comment type="caution">
    <text evidence="2">The sequence shown here is derived from an EMBL/GenBank/DDBJ whole genome shotgun (WGS) entry which is preliminary data.</text>
</comment>
<dbReference type="AlphaFoldDB" id="A0A8J5INS4"/>
<evidence type="ECO:0000313" key="2">
    <source>
        <dbReference type="EMBL" id="KAG6538354.1"/>
    </source>
</evidence>
<evidence type="ECO:0000256" key="1">
    <source>
        <dbReference type="SAM" id="MobiDB-lite"/>
    </source>
</evidence>